<dbReference type="RefSeq" id="WP_046509751.1">
    <property type="nucleotide sequence ID" value="NZ_LANI01000031.1"/>
</dbReference>
<organism evidence="2 3">
    <name type="scientific">Kiloniella litopenaei</name>
    <dbReference type="NCBI Taxonomy" id="1549748"/>
    <lineage>
        <taxon>Bacteria</taxon>
        <taxon>Pseudomonadati</taxon>
        <taxon>Pseudomonadota</taxon>
        <taxon>Alphaproteobacteria</taxon>
        <taxon>Rhodospirillales</taxon>
        <taxon>Kiloniellaceae</taxon>
        <taxon>Kiloniella</taxon>
    </lineage>
</organism>
<protein>
    <submittedName>
        <fullName evidence="2">NIPSNAP family containing protein</fullName>
    </submittedName>
</protein>
<dbReference type="InterPro" id="IPR011008">
    <property type="entry name" value="Dimeric_a/b-barrel"/>
</dbReference>
<dbReference type="Pfam" id="PF07978">
    <property type="entry name" value="NIPSNAP"/>
    <property type="match status" value="1"/>
</dbReference>
<dbReference type="Gene3D" id="3.30.70.100">
    <property type="match status" value="1"/>
</dbReference>
<comment type="caution">
    <text evidence="2">The sequence shown here is derived from an EMBL/GenBank/DDBJ whole genome shotgun (WGS) entry which is preliminary data.</text>
</comment>
<gene>
    <name evidence="2" type="ORF">WH95_17925</name>
</gene>
<reference evidence="2 3" key="1">
    <citation type="submission" date="2015-03" db="EMBL/GenBank/DDBJ databases">
        <title>Genome sequence of Kiloniella sp. P1-1, isolated from the gut microflora of Pacific white shrimp, Penaeus vannamei.</title>
        <authorList>
            <person name="Shao Z."/>
            <person name="Wang L."/>
            <person name="Li X."/>
        </authorList>
    </citation>
    <scope>NUCLEOTIDE SEQUENCE [LARGE SCALE GENOMIC DNA]</scope>
    <source>
        <strain evidence="2 3">P1-1</strain>
    </source>
</reference>
<evidence type="ECO:0000259" key="1">
    <source>
        <dbReference type="Pfam" id="PF07978"/>
    </source>
</evidence>
<dbReference type="Proteomes" id="UP000034491">
    <property type="component" value="Unassembled WGS sequence"/>
</dbReference>
<dbReference type="SUPFAM" id="SSF54909">
    <property type="entry name" value="Dimeric alpha+beta barrel"/>
    <property type="match status" value="1"/>
</dbReference>
<keyword evidence="3" id="KW-1185">Reference proteome</keyword>
<dbReference type="EMBL" id="LANI01000031">
    <property type="protein sequence ID" value="KKJ75475.1"/>
    <property type="molecule type" value="Genomic_DNA"/>
</dbReference>
<evidence type="ECO:0000313" key="3">
    <source>
        <dbReference type="Proteomes" id="UP000034491"/>
    </source>
</evidence>
<name>A0A0M2R640_9PROT</name>
<dbReference type="OrthoDB" id="9798776at2"/>
<dbReference type="AlphaFoldDB" id="A0A0M2R640"/>
<proteinExistence type="predicted"/>
<dbReference type="STRING" id="1549748.WH95_17925"/>
<evidence type="ECO:0000313" key="2">
    <source>
        <dbReference type="EMBL" id="KKJ75475.1"/>
    </source>
</evidence>
<sequence length="109" mass="12486">MITCIITYQIDPYKKDLFDTYAQNWGQVIPECGADLVGYFSPHEGSTTTAYGIYNIESMAAYETYRARLMAHPLGKENYEFAQKEKFILKEDRLFLKNASLPHADFVAS</sequence>
<accession>A0A0M2R640</accession>
<dbReference type="InterPro" id="IPR012577">
    <property type="entry name" value="NIPSNAP"/>
</dbReference>
<dbReference type="PATRIC" id="fig|1549748.8.peg.2856"/>
<feature type="domain" description="NIPSNAP" evidence="1">
    <location>
        <begin position="5"/>
        <end position="100"/>
    </location>
</feature>